<organism evidence="8 9">
    <name type="scientific">Friedmanniomyces endolithicus</name>
    <dbReference type="NCBI Taxonomy" id="329885"/>
    <lineage>
        <taxon>Eukaryota</taxon>
        <taxon>Fungi</taxon>
        <taxon>Dikarya</taxon>
        <taxon>Ascomycota</taxon>
        <taxon>Pezizomycotina</taxon>
        <taxon>Dothideomycetes</taxon>
        <taxon>Dothideomycetidae</taxon>
        <taxon>Mycosphaerellales</taxon>
        <taxon>Teratosphaeriaceae</taxon>
        <taxon>Friedmanniomyces</taxon>
    </lineage>
</organism>
<dbReference type="Proteomes" id="UP001175353">
    <property type="component" value="Unassembled WGS sequence"/>
</dbReference>
<protein>
    <recommendedName>
        <fullName evidence="5">Pre-rRNA-processing protein</fullName>
    </recommendedName>
</protein>
<feature type="region of interest" description="Disordered" evidence="6">
    <location>
        <begin position="1"/>
        <end position="33"/>
    </location>
</feature>
<dbReference type="InterPro" id="IPR016024">
    <property type="entry name" value="ARM-type_fold"/>
</dbReference>
<dbReference type="GO" id="GO:0005634">
    <property type="term" value="C:nucleus"/>
    <property type="evidence" value="ECO:0007669"/>
    <property type="project" value="UniProtKB-SubCell"/>
</dbReference>
<dbReference type="InterPro" id="IPR024679">
    <property type="entry name" value="Ipi1_N"/>
</dbReference>
<dbReference type="Pfam" id="PF12333">
    <property type="entry name" value="Ipi1_N"/>
    <property type="match status" value="1"/>
</dbReference>
<accession>A0AAN6QK93</accession>
<comment type="similarity">
    <text evidence="3 5">Belongs to the IPI1/TEX10 family.</text>
</comment>
<feature type="compositionally biased region" description="Basic residues" evidence="6">
    <location>
        <begin position="1"/>
        <end position="10"/>
    </location>
</feature>
<name>A0AAN6QK93_9PEZI</name>
<comment type="function">
    <text evidence="1 5">Component of the RIX1 complex required for processing of ITS2 sequences from 35S pre-rRNA.</text>
</comment>
<reference evidence="8" key="1">
    <citation type="submission" date="2023-06" db="EMBL/GenBank/DDBJ databases">
        <title>Black Yeasts Isolated from many extreme environments.</title>
        <authorList>
            <person name="Coleine C."/>
            <person name="Stajich J.E."/>
            <person name="Selbmann L."/>
        </authorList>
    </citation>
    <scope>NUCLEOTIDE SEQUENCE</scope>
    <source>
        <strain evidence="8">CCFEE 5200</strain>
    </source>
</reference>
<dbReference type="AlphaFoldDB" id="A0AAN6QK93"/>
<comment type="caution">
    <text evidence="8">The sequence shown here is derived from an EMBL/GenBank/DDBJ whole genome shotgun (WGS) entry which is preliminary data.</text>
</comment>
<dbReference type="PANTHER" id="PTHR16056:SF2">
    <property type="entry name" value="TESTIS-EXPRESSED PROTEIN 10"/>
    <property type="match status" value="1"/>
</dbReference>
<evidence type="ECO:0000256" key="3">
    <source>
        <dbReference type="ARBA" id="ARBA00006427"/>
    </source>
</evidence>
<proteinExistence type="inferred from homology"/>
<feature type="domain" description="Pre-rRNA-processing protein Ipi1 N-terminal" evidence="7">
    <location>
        <begin position="136"/>
        <end position="180"/>
    </location>
</feature>
<dbReference type="SUPFAM" id="SSF48371">
    <property type="entry name" value="ARM repeat"/>
    <property type="match status" value="1"/>
</dbReference>
<comment type="subunit">
    <text evidence="5">Component of the RIX1 complex.</text>
</comment>
<keyword evidence="5" id="KW-0690">Ribosome biogenesis</keyword>
<dbReference type="Gene3D" id="1.25.10.10">
    <property type="entry name" value="Leucine-rich Repeat Variant"/>
    <property type="match status" value="1"/>
</dbReference>
<keyword evidence="9" id="KW-1185">Reference proteome</keyword>
<sequence>MGSSAKKKREKKADFKKTKLKVGKARPKNTNATDTSFTAKSIILKQQSLSETSRDATSLFNHNLSLVSSSNAKQRENALQYLTTVCLPSGKEGLPQSASAIVAKAQPYLLDGDKNVRTQVLKLFKALPASEIGPLDQILLYTKAGMVHLSDDIKLFSLDVLDWLLQTNAEAVMACPGGWARKQQAARASAEHSRESLAVGLTAPAIDPLAAAKRAALRFPLCQVDAHMIPKKSDPFGYLNLFGAVRDVEGEVYDDAEERVVVFNELGLLETFAVGAREAKKEAGEVGRAASGVEKALRLAEMG</sequence>
<evidence type="ECO:0000256" key="4">
    <source>
        <dbReference type="ARBA" id="ARBA00023242"/>
    </source>
</evidence>
<dbReference type="GO" id="GO:0120330">
    <property type="term" value="C:rixosome complex"/>
    <property type="evidence" value="ECO:0007669"/>
    <property type="project" value="UniProtKB-UniRule"/>
</dbReference>
<dbReference type="GO" id="GO:0006364">
    <property type="term" value="P:rRNA processing"/>
    <property type="evidence" value="ECO:0007669"/>
    <property type="project" value="UniProtKB-UniRule"/>
</dbReference>
<keyword evidence="5" id="KW-0698">rRNA processing</keyword>
<comment type="subcellular location">
    <subcellularLocation>
        <location evidence="2 5">Nucleus</location>
    </subcellularLocation>
</comment>
<dbReference type="InterPro" id="IPR011989">
    <property type="entry name" value="ARM-like"/>
</dbReference>
<keyword evidence="4 5" id="KW-0539">Nucleus</keyword>
<evidence type="ECO:0000256" key="1">
    <source>
        <dbReference type="ARBA" id="ARBA00002355"/>
    </source>
</evidence>
<evidence type="ECO:0000256" key="5">
    <source>
        <dbReference type="RuleBase" id="RU368021"/>
    </source>
</evidence>
<dbReference type="EMBL" id="JAUJLE010000208">
    <property type="protein sequence ID" value="KAK0968431.1"/>
    <property type="molecule type" value="Genomic_DNA"/>
</dbReference>
<gene>
    <name evidence="8" type="primary">IPI1_2</name>
    <name evidence="8" type="ORF">LTR91_016776</name>
</gene>
<feature type="compositionally biased region" description="Basic residues" evidence="6">
    <location>
        <begin position="18"/>
        <end position="27"/>
    </location>
</feature>
<dbReference type="PANTHER" id="PTHR16056">
    <property type="entry name" value="REGULATOR OF MICROTUBULE DYNAMICS PROTEIN"/>
    <property type="match status" value="1"/>
</dbReference>
<evidence type="ECO:0000259" key="7">
    <source>
        <dbReference type="Pfam" id="PF12333"/>
    </source>
</evidence>
<evidence type="ECO:0000313" key="8">
    <source>
        <dbReference type="EMBL" id="KAK0968431.1"/>
    </source>
</evidence>
<evidence type="ECO:0000313" key="9">
    <source>
        <dbReference type="Proteomes" id="UP001175353"/>
    </source>
</evidence>
<evidence type="ECO:0000256" key="2">
    <source>
        <dbReference type="ARBA" id="ARBA00004123"/>
    </source>
</evidence>
<evidence type="ECO:0000256" key="6">
    <source>
        <dbReference type="SAM" id="MobiDB-lite"/>
    </source>
</evidence>